<name>A0A7S4M5Z0_9STRA</name>
<feature type="region of interest" description="Disordered" evidence="1">
    <location>
        <begin position="44"/>
        <end position="68"/>
    </location>
</feature>
<evidence type="ECO:0000313" key="2">
    <source>
        <dbReference type="EMBL" id="CAE2203027.1"/>
    </source>
</evidence>
<reference evidence="2" key="1">
    <citation type="submission" date="2021-01" db="EMBL/GenBank/DDBJ databases">
        <authorList>
            <person name="Corre E."/>
            <person name="Pelletier E."/>
            <person name="Niang G."/>
            <person name="Scheremetjew M."/>
            <person name="Finn R."/>
            <person name="Kale V."/>
            <person name="Holt S."/>
            <person name="Cochrane G."/>
            <person name="Meng A."/>
            <person name="Brown T."/>
            <person name="Cohen L."/>
        </authorList>
    </citation>
    <scope>NUCLEOTIDE SEQUENCE</scope>
    <source>
        <strain evidence="2">Isolate 1302-5</strain>
    </source>
</reference>
<evidence type="ECO:0000256" key="1">
    <source>
        <dbReference type="SAM" id="MobiDB-lite"/>
    </source>
</evidence>
<accession>A0A7S4M5Z0</accession>
<sequence>MCQWSALAMKATSPALATTPEERRVPIQNAAKRLREVWNTARRNPVFGSAGEPSSPEDRTRSASALSTTSCSAANADVEGLRRTLATRRMEMSDASVETARAMHYSGVKMGQSGLPENEFEAISALEEALERIQDALGPGDEESAVVAHNLWVLLHNVKVRHEKLMKEKEAIETSWKEGRRAGDEPANAERRRTMWL</sequence>
<dbReference type="EMBL" id="HBKQ01002279">
    <property type="protein sequence ID" value="CAE2203027.1"/>
    <property type="molecule type" value="Transcribed_RNA"/>
</dbReference>
<dbReference type="AlphaFoldDB" id="A0A7S4M5Z0"/>
<feature type="region of interest" description="Disordered" evidence="1">
    <location>
        <begin position="177"/>
        <end position="197"/>
    </location>
</feature>
<organism evidence="2">
    <name type="scientific">Odontella aurita</name>
    <dbReference type="NCBI Taxonomy" id="265563"/>
    <lineage>
        <taxon>Eukaryota</taxon>
        <taxon>Sar</taxon>
        <taxon>Stramenopiles</taxon>
        <taxon>Ochrophyta</taxon>
        <taxon>Bacillariophyta</taxon>
        <taxon>Mediophyceae</taxon>
        <taxon>Biddulphiophycidae</taxon>
        <taxon>Eupodiscales</taxon>
        <taxon>Odontellaceae</taxon>
        <taxon>Odontella</taxon>
    </lineage>
</organism>
<protein>
    <submittedName>
        <fullName evidence="2">Uncharacterized protein</fullName>
    </submittedName>
</protein>
<gene>
    <name evidence="2" type="ORF">OAUR00152_LOCUS1517</name>
</gene>
<proteinExistence type="predicted"/>